<dbReference type="InterPro" id="IPR040442">
    <property type="entry name" value="Pyrv_kinase-like_dom_sf"/>
</dbReference>
<dbReference type="GO" id="GO:0005737">
    <property type="term" value="C:cytoplasm"/>
    <property type="evidence" value="ECO:0007669"/>
    <property type="project" value="TreeGrafter"/>
</dbReference>
<proteinExistence type="inferred from homology"/>
<sequence length="262" mass="29404">MDRWKQKIADGEVLFGTHITNADMHNAEILGHCGYDYFWIDMEHTQITKHDVCNILLAARAVGPQLATFVRVPILDPAQVKPILEMGPTGIIFPMIFTKEDVELAIQSCCYPPKGIRGFSPRAAVRYGIDSVDEYVNTVNDKVWKLIQIETKAAYENIDDLLANTDVDMFILGPCDFSGAFGHLPDFKHPEVMEKIDYVFEKVKKAGRHIGVSIGAYDYESVKMWIDKGVSMISVGSEPAYMIDGSMKALSNMRQAYADSRK</sequence>
<evidence type="ECO:0000256" key="3">
    <source>
        <dbReference type="ARBA" id="ARBA00023239"/>
    </source>
</evidence>
<protein>
    <recommendedName>
        <fullName evidence="4">HpcH/HpaI aldolase/citrate lyase domain-containing protein</fullName>
    </recommendedName>
</protein>
<dbReference type="GO" id="GO:0046872">
    <property type="term" value="F:metal ion binding"/>
    <property type="evidence" value="ECO:0007669"/>
    <property type="project" value="UniProtKB-KW"/>
</dbReference>
<reference evidence="5 6" key="1">
    <citation type="submission" date="2020-08" db="EMBL/GenBank/DDBJ databases">
        <authorList>
            <person name="Liu C."/>
            <person name="Sun Q."/>
        </authorList>
    </citation>
    <scope>NUCLEOTIDE SEQUENCE [LARGE SCALE GENOMIC DNA]</scope>
    <source>
        <strain evidence="5 6">NSJ-38</strain>
    </source>
</reference>
<dbReference type="PANTHER" id="PTHR30502:SF0">
    <property type="entry name" value="PHOSPHOENOLPYRUVATE CARBOXYLASE FAMILY PROTEIN"/>
    <property type="match status" value="1"/>
</dbReference>
<dbReference type="InterPro" id="IPR050251">
    <property type="entry name" value="HpcH-HpaI_aldolase"/>
</dbReference>
<comment type="similarity">
    <text evidence="1">Belongs to the HpcH/HpaI aldolase family.</text>
</comment>
<evidence type="ECO:0000313" key="6">
    <source>
        <dbReference type="Proteomes" id="UP000515823"/>
    </source>
</evidence>
<feature type="domain" description="HpcH/HpaI aldolase/citrate lyase" evidence="4">
    <location>
        <begin position="21"/>
        <end position="242"/>
    </location>
</feature>
<dbReference type="Pfam" id="PF03328">
    <property type="entry name" value="HpcH_HpaI"/>
    <property type="match status" value="1"/>
</dbReference>
<dbReference type="GO" id="GO:0016832">
    <property type="term" value="F:aldehyde-lyase activity"/>
    <property type="evidence" value="ECO:0007669"/>
    <property type="project" value="TreeGrafter"/>
</dbReference>
<dbReference type="EMBL" id="CP060634">
    <property type="protein sequence ID" value="QNM06689.1"/>
    <property type="molecule type" value="Genomic_DNA"/>
</dbReference>
<dbReference type="KEGG" id="qdo:H9Q78_06135"/>
<dbReference type="InterPro" id="IPR005000">
    <property type="entry name" value="Aldolase/citrate-lyase_domain"/>
</dbReference>
<name>A0A7G9G7A7_9FIRM</name>
<dbReference type="AlphaFoldDB" id="A0A7G9G7A7"/>
<evidence type="ECO:0000313" key="5">
    <source>
        <dbReference type="EMBL" id="QNM06689.1"/>
    </source>
</evidence>
<keyword evidence="6" id="KW-1185">Reference proteome</keyword>
<dbReference type="PANTHER" id="PTHR30502">
    <property type="entry name" value="2-KETO-3-DEOXY-L-RHAMNONATE ALDOLASE"/>
    <property type="match status" value="1"/>
</dbReference>
<keyword evidence="3" id="KW-0456">Lyase</keyword>
<dbReference type="InterPro" id="IPR015813">
    <property type="entry name" value="Pyrv/PenolPyrv_kinase-like_dom"/>
</dbReference>
<dbReference type="RefSeq" id="WP_249304313.1">
    <property type="nucleotide sequence ID" value="NZ_CP060634.1"/>
</dbReference>
<dbReference type="Proteomes" id="UP000515823">
    <property type="component" value="Chromosome"/>
</dbReference>
<evidence type="ECO:0000259" key="4">
    <source>
        <dbReference type="Pfam" id="PF03328"/>
    </source>
</evidence>
<gene>
    <name evidence="5" type="ORF">H9Q78_06135</name>
</gene>
<evidence type="ECO:0000256" key="2">
    <source>
        <dbReference type="ARBA" id="ARBA00022723"/>
    </source>
</evidence>
<keyword evidence="2" id="KW-0479">Metal-binding</keyword>
<dbReference type="Gene3D" id="3.20.20.60">
    <property type="entry name" value="Phosphoenolpyruvate-binding domains"/>
    <property type="match status" value="1"/>
</dbReference>
<evidence type="ECO:0000256" key="1">
    <source>
        <dbReference type="ARBA" id="ARBA00005568"/>
    </source>
</evidence>
<organism evidence="5 6">
    <name type="scientific">Qiania dongpingensis</name>
    <dbReference type="NCBI Taxonomy" id="2763669"/>
    <lineage>
        <taxon>Bacteria</taxon>
        <taxon>Bacillati</taxon>
        <taxon>Bacillota</taxon>
        <taxon>Clostridia</taxon>
        <taxon>Lachnospirales</taxon>
        <taxon>Lachnospiraceae</taxon>
        <taxon>Qiania</taxon>
    </lineage>
</organism>
<accession>A0A7G9G7A7</accession>
<dbReference type="SUPFAM" id="SSF51621">
    <property type="entry name" value="Phosphoenolpyruvate/pyruvate domain"/>
    <property type="match status" value="1"/>
</dbReference>